<dbReference type="GeneID" id="63828399"/>
<dbReference type="STRING" id="1314785.A0A165BPG2"/>
<evidence type="ECO:0000256" key="3">
    <source>
        <dbReference type="ARBA" id="ARBA00022964"/>
    </source>
</evidence>
<evidence type="ECO:0000256" key="5">
    <source>
        <dbReference type="ARBA" id="ARBA00023004"/>
    </source>
</evidence>
<dbReference type="PANTHER" id="PTHR30468:SF31">
    <property type="entry name" value="ALPHA-KETOGLUTARATE-DEPENDENT SULFONATE DIOXYGENASE-RELATED"/>
    <property type="match status" value="1"/>
</dbReference>
<dbReference type="GO" id="GO:0005737">
    <property type="term" value="C:cytoplasm"/>
    <property type="evidence" value="ECO:0007669"/>
    <property type="project" value="TreeGrafter"/>
</dbReference>
<dbReference type="InParanoid" id="A0A165BPG2"/>
<evidence type="ECO:0000313" key="9">
    <source>
        <dbReference type="Proteomes" id="UP000076871"/>
    </source>
</evidence>
<evidence type="ECO:0000256" key="6">
    <source>
        <dbReference type="SAM" id="MobiDB-lite"/>
    </source>
</evidence>
<keyword evidence="5" id="KW-0408">Iron</keyword>
<organism evidence="8 9">
    <name type="scientific">Laetiporus sulphureus 93-53</name>
    <dbReference type="NCBI Taxonomy" id="1314785"/>
    <lineage>
        <taxon>Eukaryota</taxon>
        <taxon>Fungi</taxon>
        <taxon>Dikarya</taxon>
        <taxon>Basidiomycota</taxon>
        <taxon>Agaricomycotina</taxon>
        <taxon>Agaricomycetes</taxon>
        <taxon>Polyporales</taxon>
        <taxon>Laetiporus</taxon>
    </lineage>
</organism>
<feature type="region of interest" description="Disordered" evidence="6">
    <location>
        <begin position="1"/>
        <end position="23"/>
    </location>
</feature>
<dbReference type="SUPFAM" id="SSF51197">
    <property type="entry name" value="Clavaminate synthase-like"/>
    <property type="match status" value="1"/>
</dbReference>
<dbReference type="Pfam" id="PF02668">
    <property type="entry name" value="TauD"/>
    <property type="match status" value="1"/>
</dbReference>
<reference evidence="8 9" key="1">
    <citation type="journal article" date="2016" name="Mol. Biol. Evol.">
        <title>Comparative Genomics of Early-Diverging Mushroom-Forming Fungi Provides Insights into the Origins of Lignocellulose Decay Capabilities.</title>
        <authorList>
            <person name="Nagy L.G."/>
            <person name="Riley R."/>
            <person name="Tritt A."/>
            <person name="Adam C."/>
            <person name="Daum C."/>
            <person name="Floudas D."/>
            <person name="Sun H."/>
            <person name="Yadav J.S."/>
            <person name="Pangilinan J."/>
            <person name="Larsson K.H."/>
            <person name="Matsuura K."/>
            <person name="Barry K."/>
            <person name="Labutti K."/>
            <person name="Kuo R."/>
            <person name="Ohm R.A."/>
            <person name="Bhattacharya S.S."/>
            <person name="Shirouzu T."/>
            <person name="Yoshinaga Y."/>
            <person name="Martin F.M."/>
            <person name="Grigoriev I.V."/>
            <person name="Hibbett D.S."/>
        </authorList>
    </citation>
    <scope>NUCLEOTIDE SEQUENCE [LARGE SCALE GENOMIC DNA]</scope>
    <source>
        <strain evidence="8 9">93-53</strain>
    </source>
</reference>
<comment type="similarity">
    <text evidence="1">Belongs to the TfdA dioxygenase family.</text>
</comment>
<dbReference type="EMBL" id="KV427665">
    <property type="protein sequence ID" value="KZT01418.1"/>
    <property type="molecule type" value="Genomic_DNA"/>
</dbReference>
<dbReference type="InterPro" id="IPR003819">
    <property type="entry name" value="TauD/TfdA-like"/>
</dbReference>
<gene>
    <name evidence="8" type="ORF">LAESUDRAFT_745440</name>
</gene>
<dbReference type="GO" id="GO:0016706">
    <property type="term" value="F:2-oxoglutarate-dependent dioxygenase activity"/>
    <property type="evidence" value="ECO:0007669"/>
    <property type="project" value="TreeGrafter"/>
</dbReference>
<evidence type="ECO:0000259" key="7">
    <source>
        <dbReference type="Pfam" id="PF02668"/>
    </source>
</evidence>
<feature type="compositionally biased region" description="Polar residues" evidence="6">
    <location>
        <begin position="9"/>
        <end position="20"/>
    </location>
</feature>
<keyword evidence="3 8" id="KW-0223">Dioxygenase</keyword>
<evidence type="ECO:0000256" key="1">
    <source>
        <dbReference type="ARBA" id="ARBA00005896"/>
    </source>
</evidence>
<evidence type="ECO:0000313" key="8">
    <source>
        <dbReference type="EMBL" id="KZT01418.1"/>
    </source>
</evidence>
<keyword evidence="2" id="KW-0479">Metal-binding</keyword>
<dbReference type="PANTHER" id="PTHR30468">
    <property type="entry name" value="ALPHA-KETOGLUTARATE-DEPENDENT SULFONATE DIOXYGENASE"/>
    <property type="match status" value="1"/>
</dbReference>
<dbReference type="FunFam" id="3.60.130.10:FF:000003">
    <property type="entry name" value="Alpha-ketoglutarate-dependent taurine dioxygenase"/>
    <property type="match status" value="1"/>
</dbReference>
<accession>A0A165BPG2</accession>
<name>A0A165BPG2_9APHY</name>
<dbReference type="OrthoDB" id="10257314at2759"/>
<dbReference type="Gene3D" id="3.60.130.10">
    <property type="entry name" value="Clavaminate synthase-like"/>
    <property type="match status" value="1"/>
</dbReference>
<dbReference type="InterPro" id="IPR042098">
    <property type="entry name" value="TauD-like_sf"/>
</dbReference>
<keyword evidence="9" id="KW-1185">Reference proteome</keyword>
<evidence type="ECO:0000256" key="4">
    <source>
        <dbReference type="ARBA" id="ARBA00023002"/>
    </source>
</evidence>
<dbReference type="Proteomes" id="UP000076871">
    <property type="component" value="Unassembled WGS sequence"/>
</dbReference>
<sequence>MAPVATAENVASTNGPSNGSEAHPLKAVSTKVFNPFYSPSAGDFDDSEGDAAYEFAKYKPYFPDVKWAPLKEQPIIERALLADPEKKSLLSAATKIQHLTPALGTEISGIDLRQLTDQQKDELALLIAERGVVFLRDQELTIQEQLDLARHYGPLHKHASTPVPREPGLEEVHVVYNDASRRPDPTAFSKLELWHSDVSYEIQPPSITSLKVIAGPPYGGDTLWTSGYALYSSFSPGFQKYLEGLYAVHSSQAQADGSRAAGHPLRREPIDTVHPIVRVNPATGWKAIYVNPGFTRRIVGLPKAESDAILTLLFRQLGENVDFQVRFHWEPNSIAIWDNRAVTHSATFDFWPHTRHALRATPHGERPISVEDYERQGKVAKDRQIDLWTQQGIPLPAIADASVKPRGYSD</sequence>
<protein>
    <submittedName>
        <fullName evidence="8">Alpha-ketoglutarate-dependent sulfonate dioxygenase</fullName>
    </submittedName>
</protein>
<proteinExistence type="inferred from homology"/>
<dbReference type="AlphaFoldDB" id="A0A165BPG2"/>
<evidence type="ECO:0000256" key="2">
    <source>
        <dbReference type="ARBA" id="ARBA00022723"/>
    </source>
</evidence>
<dbReference type="InterPro" id="IPR051323">
    <property type="entry name" value="AtsK-like"/>
</dbReference>
<dbReference type="FunCoup" id="A0A165BPG2">
    <property type="interactions" value="271"/>
</dbReference>
<dbReference type="RefSeq" id="XP_040759158.1">
    <property type="nucleotide sequence ID" value="XM_040911371.1"/>
</dbReference>
<keyword evidence="4" id="KW-0560">Oxidoreductase</keyword>
<feature type="domain" description="TauD/TfdA-like" evidence="7">
    <location>
        <begin position="96"/>
        <end position="361"/>
    </location>
</feature>
<dbReference type="GO" id="GO:0046872">
    <property type="term" value="F:metal ion binding"/>
    <property type="evidence" value="ECO:0007669"/>
    <property type="project" value="UniProtKB-KW"/>
</dbReference>